<keyword evidence="10" id="KW-1185">Reference proteome</keyword>
<keyword evidence="1" id="KW-0646">Protease inhibitor</keyword>
<feature type="compositionally biased region" description="Pro residues" evidence="6">
    <location>
        <begin position="284"/>
        <end position="295"/>
    </location>
</feature>
<evidence type="ECO:0000256" key="5">
    <source>
        <dbReference type="ARBA" id="ARBA00023180"/>
    </source>
</evidence>
<keyword evidence="3 7" id="KW-0732">Signal</keyword>
<feature type="region of interest" description="Disordered" evidence="6">
    <location>
        <begin position="251"/>
        <end position="323"/>
    </location>
</feature>
<evidence type="ECO:0000256" key="4">
    <source>
        <dbReference type="ARBA" id="ARBA00023157"/>
    </source>
</evidence>
<name>A0A8C6SX12_9GOBI</name>
<dbReference type="Proteomes" id="UP000694523">
    <property type="component" value="Unplaced"/>
</dbReference>
<organism evidence="9 10">
    <name type="scientific">Neogobius melanostomus</name>
    <name type="common">round goby</name>
    <dbReference type="NCBI Taxonomy" id="47308"/>
    <lineage>
        <taxon>Eukaryota</taxon>
        <taxon>Metazoa</taxon>
        <taxon>Chordata</taxon>
        <taxon>Craniata</taxon>
        <taxon>Vertebrata</taxon>
        <taxon>Euteleostomi</taxon>
        <taxon>Actinopterygii</taxon>
        <taxon>Neopterygii</taxon>
        <taxon>Teleostei</taxon>
        <taxon>Neoteleostei</taxon>
        <taxon>Acanthomorphata</taxon>
        <taxon>Gobiaria</taxon>
        <taxon>Gobiiformes</taxon>
        <taxon>Gobioidei</taxon>
        <taxon>Gobiidae</taxon>
        <taxon>Benthophilinae</taxon>
        <taxon>Neogobiini</taxon>
        <taxon>Neogobius</taxon>
    </lineage>
</organism>
<keyword evidence="2" id="KW-0789">Thiol protease inhibitor</keyword>
<keyword evidence="4" id="KW-1015">Disulfide bond</keyword>
<evidence type="ECO:0000256" key="6">
    <source>
        <dbReference type="SAM" id="MobiDB-lite"/>
    </source>
</evidence>
<protein>
    <recommendedName>
        <fullName evidence="8">Cystatin kininogen-type domain-containing protein</fullName>
    </recommendedName>
</protein>
<evidence type="ECO:0000256" key="7">
    <source>
        <dbReference type="SAM" id="SignalP"/>
    </source>
</evidence>
<feature type="domain" description="Cystatin kininogen-type" evidence="8">
    <location>
        <begin position="152"/>
        <end position="257"/>
    </location>
</feature>
<feature type="chain" id="PRO_5034762747" description="Cystatin kininogen-type domain-containing protein" evidence="7">
    <location>
        <begin position="28"/>
        <end position="379"/>
    </location>
</feature>
<dbReference type="GO" id="GO:0030195">
    <property type="term" value="P:negative regulation of blood coagulation"/>
    <property type="evidence" value="ECO:0007669"/>
    <property type="project" value="TreeGrafter"/>
</dbReference>
<dbReference type="Ensembl" id="ENSNMLT00000014626.1">
    <property type="protein sequence ID" value="ENSNMLP00000012975.1"/>
    <property type="gene ID" value="ENSNMLG00000008772.1"/>
</dbReference>
<dbReference type="SUPFAM" id="SSF54403">
    <property type="entry name" value="Cystatin/monellin"/>
    <property type="match status" value="2"/>
</dbReference>
<dbReference type="InterPro" id="IPR046350">
    <property type="entry name" value="Cystatin_sf"/>
</dbReference>
<proteinExistence type="predicted"/>
<dbReference type="PANTHER" id="PTHR13814:SF12">
    <property type="entry name" value="KININOGEN-1"/>
    <property type="match status" value="1"/>
</dbReference>
<evidence type="ECO:0000313" key="10">
    <source>
        <dbReference type="Proteomes" id="UP000694523"/>
    </source>
</evidence>
<dbReference type="InterPro" id="IPR000010">
    <property type="entry name" value="Cystatin_dom"/>
</dbReference>
<dbReference type="SMART" id="SM00043">
    <property type="entry name" value="CY"/>
    <property type="match status" value="1"/>
</dbReference>
<evidence type="ECO:0000256" key="1">
    <source>
        <dbReference type="ARBA" id="ARBA00022690"/>
    </source>
</evidence>
<evidence type="ECO:0000256" key="3">
    <source>
        <dbReference type="ARBA" id="ARBA00022729"/>
    </source>
</evidence>
<dbReference type="AlphaFoldDB" id="A0A8C6SX12"/>
<reference evidence="9" key="2">
    <citation type="submission" date="2025-09" db="UniProtKB">
        <authorList>
            <consortium name="Ensembl"/>
        </authorList>
    </citation>
    <scope>IDENTIFICATION</scope>
</reference>
<evidence type="ECO:0000256" key="2">
    <source>
        <dbReference type="ARBA" id="ARBA00022704"/>
    </source>
</evidence>
<reference evidence="9" key="1">
    <citation type="submission" date="2025-08" db="UniProtKB">
        <authorList>
            <consortium name="Ensembl"/>
        </authorList>
    </citation>
    <scope>IDENTIFICATION</scope>
</reference>
<dbReference type="InterPro" id="IPR027358">
    <property type="entry name" value="Kininogen-type_cystatin_dom"/>
</dbReference>
<keyword evidence="5" id="KW-0325">Glycoprotein</keyword>
<sequence length="379" mass="41593">MRHRTLTMGRALGLCLLALLSLHTTFTQHADVLIFCDDPTVDKAVTSALNKFNEEVVTGTKLALYQVTFASKAENGSYSLRFTTRRSDCPAFDAKPWTDCDYLPIDKKPIKCNATVHINETDTDTEHIECLIEDLAPHLKAPCLGCPEDIDENSEDLKAPLSLSISKYNTESDHTHLFTLNEMGPATRQVVAGFRFKFTFDMRRTNCAKAEHKDLLKKCVADQDNVELANCNATVDTAPWRQEMPNVNIECESGPMSHTILTRRRPPGWSPLRNQLPQGSAPSPQMPSPTIPSPPKASKSSGKEESSEEDLAKPSVSPDASPFHCPSKPWKPFVPVLVGSAATDAPVFNLDVKLSIIICSAATNSSVTADPTVTQRDTV</sequence>
<dbReference type="InterPro" id="IPR050735">
    <property type="entry name" value="Kininogen_Fetuin_HRG"/>
</dbReference>
<dbReference type="FunFam" id="3.10.450.10:FF:000002">
    <property type="entry name" value="Kininogen 1"/>
    <property type="match status" value="1"/>
</dbReference>
<dbReference type="CDD" id="cd00042">
    <property type="entry name" value="CY"/>
    <property type="match status" value="1"/>
</dbReference>
<dbReference type="Gene3D" id="3.10.450.10">
    <property type="match status" value="2"/>
</dbReference>
<evidence type="ECO:0000259" key="8">
    <source>
        <dbReference type="PROSITE" id="PS51647"/>
    </source>
</evidence>
<dbReference type="GO" id="GO:0072562">
    <property type="term" value="C:blood microparticle"/>
    <property type="evidence" value="ECO:0007669"/>
    <property type="project" value="TreeGrafter"/>
</dbReference>
<accession>A0A8C6SX12</accession>
<evidence type="ECO:0000313" key="9">
    <source>
        <dbReference type="Ensembl" id="ENSNMLP00000012975.1"/>
    </source>
</evidence>
<feature type="signal peptide" evidence="7">
    <location>
        <begin position="1"/>
        <end position="27"/>
    </location>
</feature>
<dbReference type="GO" id="GO:0004869">
    <property type="term" value="F:cysteine-type endopeptidase inhibitor activity"/>
    <property type="evidence" value="ECO:0007669"/>
    <property type="project" value="UniProtKB-KW"/>
</dbReference>
<dbReference type="GO" id="GO:0007204">
    <property type="term" value="P:positive regulation of cytosolic calcium ion concentration"/>
    <property type="evidence" value="ECO:0007669"/>
    <property type="project" value="TreeGrafter"/>
</dbReference>
<dbReference type="Pfam" id="PF00031">
    <property type="entry name" value="Cystatin"/>
    <property type="match status" value="2"/>
</dbReference>
<dbReference type="PROSITE" id="PS51647">
    <property type="entry name" value="CYSTATIN_KININOGEN"/>
    <property type="match status" value="1"/>
</dbReference>
<feature type="compositionally biased region" description="Polar residues" evidence="6">
    <location>
        <begin position="272"/>
        <end position="281"/>
    </location>
</feature>
<dbReference type="PANTHER" id="PTHR13814">
    <property type="entry name" value="FETUIN"/>
    <property type="match status" value="1"/>
</dbReference>